<dbReference type="EMBL" id="JAVIJP010000005">
    <property type="protein sequence ID" value="KAL3654333.1"/>
    <property type="molecule type" value="Genomic_DNA"/>
</dbReference>
<name>A0ABD3EJ71_9LAMI</name>
<dbReference type="AlphaFoldDB" id="A0ABD3EJ71"/>
<protein>
    <submittedName>
        <fullName evidence="1">Uncharacterized protein</fullName>
    </submittedName>
</protein>
<dbReference type="InterPro" id="IPR038804">
    <property type="entry name" value="RGF3"/>
</dbReference>
<organism evidence="1 2">
    <name type="scientific">Castilleja foliolosa</name>
    <dbReference type="NCBI Taxonomy" id="1961234"/>
    <lineage>
        <taxon>Eukaryota</taxon>
        <taxon>Viridiplantae</taxon>
        <taxon>Streptophyta</taxon>
        <taxon>Embryophyta</taxon>
        <taxon>Tracheophyta</taxon>
        <taxon>Spermatophyta</taxon>
        <taxon>Magnoliopsida</taxon>
        <taxon>eudicotyledons</taxon>
        <taxon>Gunneridae</taxon>
        <taxon>Pentapetalae</taxon>
        <taxon>asterids</taxon>
        <taxon>lamiids</taxon>
        <taxon>Lamiales</taxon>
        <taxon>Orobanchaceae</taxon>
        <taxon>Pedicularideae</taxon>
        <taxon>Castillejinae</taxon>
        <taxon>Castilleja</taxon>
    </lineage>
</organism>
<evidence type="ECO:0000313" key="1">
    <source>
        <dbReference type="EMBL" id="KAL3654333.1"/>
    </source>
</evidence>
<dbReference type="PANTHER" id="PTHR36313">
    <property type="entry name" value="ROOT MERISTEM GROWTH FACTOR 2"/>
    <property type="match status" value="1"/>
</dbReference>
<sequence>MLLATRISRFLLLFVLVVATLSVEYILLQGKDRYAAEKHNGIVSERKTLEIAVENKIGGRKMVYGGNLMKTVRAKKEIGVRAINPRKTRYEASSVAFVADYKGPRRHPPKNN</sequence>
<accession>A0ABD3EJ71</accession>
<comment type="caution">
    <text evidence="1">The sequence shown here is derived from an EMBL/GenBank/DDBJ whole genome shotgun (WGS) entry which is preliminary data.</text>
</comment>
<reference evidence="2" key="1">
    <citation type="journal article" date="2024" name="IScience">
        <title>Strigolactones Initiate the Formation of Haustorium-like Structures in Castilleja.</title>
        <authorList>
            <person name="Buerger M."/>
            <person name="Peterson D."/>
            <person name="Chory J."/>
        </authorList>
    </citation>
    <scope>NUCLEOTIDE SEQUENCE [LARGE SCALE GENOMIC DNA]</scope>
</reference>
<keyword evidence="2" id="KW-1185">Reference proteome</keyword>
<evidence type="ECO:0000313" key="2">
    <source>
        <dbReference type="Proteomes" id="UP001632038"/>
    </source>
</evidence>
<dbReference type="PANTHER" id="PTHR36313:SF1">
    <property type="entry name" value="PROTEIN GOLVEN 11-RELATED"/>
    <property type="match status" value="1"/>
</dbReference>
<proteinExistence type="predicted"/>
<dbReference type="Proteomes" id="UP001632038">
    <property type="component" value="Unassembled WGS sequence"/>
</dbReference>
<gene>
    <name evidence="1" type="ORF">CASFOL_004014</name>
</gene>